<evidence type="ECO:0000313" key="2">
    <source>
        <dbReference type="Proteomes" id="UP001606305"/>
    </source>
</evidence>
<gene>
    <name evidence="1" type="ORF">ACG00X_07765</name>
</gene>
<sequence>MTRPDARTVVWTVPVYLSNVLVSSDGNTLASFAPQSVRGSARTPFLTVYRFGGITETVNFGSLYPNLQDAPSVEHQLSWGEQLSTSDNDLVVVRSVRGALFRYSLNIKGPLVLP</sequence>
<protein>
    <submittedName>
        <fullName evidence="1">Uncharacterized protein</fullName>
    </submittedName>
</protein>
<evidence type="ECO:0000313" key="1">
    <source>
        <dbReference type="EMBL" id="MFG6456727.1"/>
    </source>
</evidence>
<organism evidence="1 2">
    <name type="scientific">Pelomonas nitida</name>
    <dbReference type="NCBI Taxonomy" id="3299027"/>
    <lineage>
        <taxon>Bacteria</taxon>
        <taxon>Pseudomonadati</taxon>
        <taxon>Pseudomonadota</taxon>
        <taxon>Betaproteobacteria</taxon>
        <taxon>Burkholderiales</taxon>
        <taxon>Sphaerotilaceae</taxon>
        <taxon>Roseateles</taxon>
    </lineage>
</organism>
<accession>A0ABW7G490</accession>
<reference evidence="1 2" key="1">
    <citation type="submission" date="2024-09" db="EMBL/GenBank/DDBJ databases">
        <title>Novel species of the genus Pelomonas and Roseateles isolated from streams.</title>
        <authorList>
            <person name="Lu H."/>
        </authorList>
    </citation>
    <scope>NUCLEOTIDE SEQUENCE [LARGE SCALE GENOMIC DNA]</scope>
    <source>
        <strain evidence="1 2">BYS96W</strain>
    </source>
</reference>
<keyword evidence="2" id="KW-1185">Reference proteome</keyword>
<proteinExistence type="predicted"/>
<comment type="caution">
    <text evidence="1">The sequence shown here is derived from an EMBL/GenBank/DDBJ whole genome shotgun (WGS) entry which is preliminary data.</text>
</comment>
<dbReference type="Proteomes" id="UP001606305">
    <property type="component" value="Unassembled WGS sequence"/>
</dbReference>
<name>A0ABW7G490_9BURK</name>
<dbReference type="EMBL" id="JBIGIA010000005">
    <property type="protein sequence ID" value="MFG6456727.1"/>
    <property type="molecule type" value="Genomic_DNA"/>
</dbReference>